<reference evidence="1" key="1">
    <citation type="submission" date="2021-01" db="EMBL/GenBank/DDBJ databases">
        <authorList>
            <person name="Corre E."/>
            <person name="Pelletier E."/>
            <person name="Niang G."/>
            <person name="Scheremetjew M."/>
            <person name="Finn R."/>
            <person name="Kale V."/>
            <person name="Holt S."/>
            <person name="Cochrane G."/>
            <person name="Meng A."/>
            <person name="Brown T."/>
            <person name="Cohen L."/>
        </authorList>
    </citation>
    <scope>NUCLEOTIDE SEQUENCE</scope>
</reference>
<evidence type="ECO:0000313" key="1">
    <source>
        <dbReference type="EMBL" id="CAD8855513.1"/>
    </source>
</evidence>
<gene>
    <name evidence="1" type="ORF">NSCI0253_LOCUS29865</name>
</gene>
<sequence>MAALSDPLTKNSWEEYDESDVQHIVNRGWLEVRLQGSVVRRVRQEWFDSILHTPLHAMLLDERWGGDRGTLDCHYEAFDDICFFLRESELPPVEPRSRRKRLRCVADYFCLETLVEALDDAEIFERAVRRQLKAASHTLAVKPQASRKTNGRHRIAHDQQAEKWVQEYDVWSQRCSTKAQGVHNFVRTLQRACTDVPGGNGVRAGNNRQAFFGTNSTAKRNRHRGLG</sequence>
<dbReference type="EMBL" id="HBFQ01042221">
    <property type="protein sequence ID" value="CAD8855513.1"/>
    <property type="molecule type" value="Transcribed_RNA"/>
</dbReference>
<proteinExistence type="predicted"/>
<dbReference type="AlphaFoldDB" id="A0A7S1AIQ3"/>
<accession>A0A7S1AIQ3</accession>
<organism evidence="1">
    <name type="scientific">Noctiluca scintillans</name>
    <name type="common">Sea sparkle</name>
    <name type="synonym">Red tide dinoflagellate</name>
    <dbReference type="NCBI Taxonomy" id="2966"/>
    <lineage>
        <taxon>Eukaryota</taxon>
        <taxon>Sar</taxon>
        <taxon>Alveolata</taxon>
        <taxon>Dinophyceae</taxon>
        <taxon>Noctilucales</taxon>
        <taxon>Noctilucaceae</taxon>
        <taxon>Noctiluca</taxon>
    </lineage>
</organism>
<name>A0A7S1AIQ3_NOCSC</name>
<protein>
    <submittedName>
        <fullName evidence="1">Uncharacterized protein</fullName>
    </submittedName>
</protein>